<gene>
    <name evidence="11" type="ORF">D9619_012746</name>
</gene>
<evidence type="ECO:0000313" key="12">
    <source>
        <dbReference type="Proteomes" id="UP000567179"/>
    </source>
</evidence>
<evidence type="ECO:0000256" key="6">
    <source>
        <dbReference type="ARBA" id="ARBA00023040"/>
    </source>
</evidence>
<dbReference type="CDD" id="cd14966">
    <property type="entry name" value="7tmD_STE3"/>
    <property type="match status" value="1"/>
</dbReference>
<evidence type="ECO:0000256" key="9">
    <source>
        <dbReference type="ARBA" id="ARBA00023224"/>
    </source>
</evidence>
<protein>
    <recommendedName>
        <fullName evidence="13">STE3-domain-containing protein</fullName>
    </recommendedName>
</protein>
<organism evidence="11 12">
    <name type="scientific">Psilocybe cf. subviscida</name>
    <dbReference type="NCBI Taxonomy" id="2480587"/>
    <lineage>
        <taxon>Eukaryota</taxon>
        <taxon>Fungi</taxon>
        <taxon>Dikarya</taxon>
        <taxon>Basidiomycota</taxon>
        <taxon>Agaricomycotina</taxon>
        <taxon>Agaricomycetes</taxon>
        <taxon>Agaricomycetidae</taxon>
        <taxon>Agaricales</taxon>
        <taxon>Agaricineae</taxon>
        <taxon>Strophariaceae</taxon>
        <taxon>Psilocybe</taxon>
    </lineage>
</organism>
<evidence type="ECO:0000256" key="7">
    <source>
        <dbReference type="ARBA" id="ARBA00023136"/>
    </source>
</evidence>
<feature type="transmembrane region" description="Helical" evidence="10">
    <location>
        <begin position="270"/>
        <end position="288"/>
    </location>
</feature>
<dbReference type="PRINTS" id="PR00899">
    <property type="entry name" value="GPCRSTE3"/>
</dbReference>
<feature type="transmembrane region" description="Helical" evidence="10">
    <location>
        <begin position="153"/>
        <end position="182"/>
    </location>
</feature>
<dbReference type="GO" id="GO:0005886">
    <property type="term" value="C:plasma membrane"/>
    <property type="evidence" value="ECO:0007669"/>
    <property type="project" value="TreeGrafter"/>
</dbReference>
<dbReference type="InterPro" id="IPR001499">
    <property type="entry name" value="GPCR_STE3"/>
</dbReference>
<keyword evidence="7 10" id="KW-0472">Membrane</keyword>
<dbReference type="OrthoDB" id="2874149at2759"/>
<dbReference type="PANTHER" id="PTHR28097">
    <property type="entry name" value="PHEROMONE A FACTOR RECEPTOR"/>
    <property type="match status" value="1"/>
</dbReference>
<accession>A0A8H5AQQ9</accession>
<keyword evidence="4 10" id="KW-0812">Transmembrane</keyword>
<feature type="transmembrane region" description="Helical" evidence="10">
    <location>
        <begin position="113"/>
        <end position="132"/>
    </location>
</feature>
<keyword evidence="5 10" id="KW-1133">Transmembrane helix</keyword>
<keyword evidence="12" id="KW-1185">Reference proteome</keyword>
<feature type="transmembrane region" description="Helical" evidence="10">
    <location>
        <begin position="37"/>
        <end position="61"/>
    </location>
</feature>
<comment type="caution">
    <text evidence="11">The sequence shown here is derived from an EMBL/GenBank/DDBJ whole genome shotgun (WGS) entry which is preliminary data.</text>
</comment>
<reference evidence="11 12" key="1">
    <citation type="journal article" date="2020" name="ISME J.">
        <title>Uncovering the hidden diversity of litter-decomposition mechanisms in mushroom-forming fungi.</title>
        <authorList>
            <person name="Floudas D."/>
            <person name="Bentzer J."/>
            <person name="Ahren D."/>
            <person name="Johansson T."/>
            <person name="Persson P."/>
            <person name="Tunlid A."/>
        </authorList>
    </citation>
    <scope>NUCLEOTIDE SEQUENCE [LARGE SCALE GENOMIC DNA]</scope>
    <source>
        <strain evidence="11 12">CBS 101986</strain>
    </source>
</reference>
<evidence type="ECO:0000256" key="3">
    <source>
        <dbReference type="ARBA" id="ARBA00022507"/>
    </source>
</evidence>
<evidence type="ECO:0000256" key="10">
    <source>
        <dbReference type="SAM" id="Phobius"/>
    </source>
</evidence>
<evidence type="ECO:0000256" key="8">
    <source>
        <dbReference type="ARBA" id="ARBA00023170"/>
    </source>
</evidence>
<evidence type="ECO:0000313" key="11">
    <source>
        <dbReference type="EMBL" id="KAF5309180.1"/>
    </source>
</evidence>
<dbReference type="GO" id="GO:0004932">
    <property type="term" value="F:mating-type factor pheromone receptor activity"/>
    <property type="evidence" value="ECO:0007669"/>
    <property type="project" value="InterPro"/>
</dbReference>
<dbReference type="EMBL" id="JAACJJ010000060">
    <property type="protein sequence ID" value="KAF5309180.1"/>
    <property type="molecule type" value="Genomic_DNA"/>
</dbReference>
<dbReference type="Pfam" id="PF02076">
    <property type="entry name" value="STE3"/>
    <property type="match status" value="1"/>
</dbReference>
<keyword evidence="3" id="KW-0589">Pheromone response</keyword>
<feature type="transmembrane region" description="Helical" evidence="10">
    <location>
        <begin position="73"/>
        <end position="93"/>
    </location>
</feature>
<dbReference type="PANTHER" id="PTHR28097:SF1">
    <property type="entry name" value="PHEROMONE A FACTOR RECEPTOR"/>
    <property type="match status" value="1"/>
</dbReference>
<sequence>MHGSHPELAPIAFLSALSLFLPLPWHWRNGNVATLSIIVWLFVINIVYGVDAVIWADDVIIRIPVWCDITTKLIVGSTTALPAAGLCVCIRLYKACAARGKPVDSNARNVRIWEIVACYGVPSLFMALHYIVQGHRFDLVETFGCRPALYFSIPGILLVQAPPIIISFIGLVYGVLALVQIYKHYSSFISSCKDSASGNLSLAHYVRLMIMALTQIFWVTTVSTTCLIFNYLRHAVRPYDSWADVHLHFYVIWTIPVMILKPGAYQFQYITWYIVPVSTLIFVSLFSFGEEAMQEYRRCFKWVYSHAGLRWVDKRLSNVLPKRFRERRASVLPPLEFNKPQSTTLGTYSVNFDSSVAAASLGFCSDPTDVEKGSITTSRS</sequence>
<comment type="similarity">
    <text evidence="2">Belongs to the G-protein coupled receptor 4 family.</text>
</comment>
<feature type="transmembrane region" description="Helical" evidence="10">
    <location>
        <begin position="7"/>
        <end position="25"/>
    </location>
</feature>
<evidence type="ECO:0000256" key="1">
    <source>
        <dbReference type="ARBA" id="ARBA00004141"/>
    </source>
</evidence>
<evidence type="ECO:0000256" key="4">
    <source>
        <dbReference type="ARBA" id="ARBA00022692"/>
    </source>
</evidence>
<dbReference type="GO" id="GO:0000750">
    <property type="term" value="P:pheromone-dependent signal transduction involved in conjugation with cellular fusion"/>
    <property type="evidence" value="ECO:0007669"/>
    <property type="project" value="TreeGrafter"/>
</dbReference>
<evidence type="ECO:0000256" key="2">
    <source>
        <dbReference type="ARBA" id="ARBA00011085"/>
    </source>
</evidence>
<name>A0A8H5AQQ9_9AGAR</name>
<keyword evidence="6" id="KW-0297">G-protein coupled receptor</keyword>
<evidence type="ECO:0000256" key="5">
    <source>
        <dbReference type="ARBA" id="ARBA00022989"/>
    </source>
</evidence>
<comment type="subcellular location">
    <subcellularLocation>
        <location evidence="1">Membrane</location>
        <topology evidence="1">Multi-pass membrane protein</topology>
    </subcellularLocation>
</comment>
<dbReference type="AlphaFoldDB" id="A0A8H5AQQ9"/>
<keyword evidence="9" id="KW-0807">Transducer</keyword>
<dbReference type="Proteomes" id="UP000567179">
    <property type="component" value="Unassembled WGS sequence"/>
</dbReference>
<keyword evidence="8" id="KW-0675">Receptor</keyword>
<evidence type="ECO:0008006" key="13">
    <source>
        <dbReference type="Google" id="ProtNLM"/>
    </source>
</evidence>
<proteinExistence type="inferred from homology"/>
<feature type="transmembrane region" description="Helical" evidence="10">
    <location>
        <begin position="202"/>
        <end position="232"/>
    </location>
</feature>